<keyword evidence="1" id="KW-0812">Transmembrane</keyword>
<dbReference type="Proteomes" id="UP000193404">
    <property type="component" value="Chromosome"/>
</dbReference>
<organism evidence="2 3">
    <name type="scientific">Acidianus manzaensis</name>
    <dbReference type="NCBI Taxonomy" id="282676"/>
    <lineage>
        <taxon>Archaea</taxon>
        <taxon>Thermoproteota</taxon>
        <taxon>Thermoprotei</taxon>
        <taxon>Sulfolobales</taxon>
        <taxon>Sulfolobaceae</taxon>
        <taxon>Acidianus</taxon>
    </lineage>
</organism>
<accession>A0A1W6JY32</accession>
<dbReference type="AlphaFoldDB" id="A0A1W6JY32"/>
<evidence type="ECO:0000313" key="3">
    <source>
        <dbReference type="Proteomes" id="UP000193404"/>
    </source>
</evidence>
<keyword evidence="3" id="KW-1185">Reference proteome</keyword>
<feature type="transmembrane region" description="Helical" evidence="1">
    <location>
        <begin position="231"/>
        <end position="247"/>
    </location>
</feature>
<feature type="transmembrane region" description="Helical" evidence="1">
    <location>
        <begin position="44"/>
        <end position="62"/>
    </location>
</feature>
<dbReference type="GeneID" id="41589941"/>
<feature type="transmembrane region" description="Helical" evidence="1">
    <location>
        <begin position="122"/>
        <end position="140"/>
    </location>
</feature>
<feature type="transmembrane region" description="Helical" evidence="1">
    <location>
        <begin position="315"/>
        <end position="337"/>
    </location>
</feature>
<name>A0A1W6JY32_9CREN</name>
<dbReference type="EMBL" id="CP020477">
    <property type="protein sequence ID" value="ARM75178.1"/>
    <property type="molecule type" value="Genomic_DNA"/>
</dbReference>
<evidence type="ECO:0000256" key="1">
    <source>
        <dbReference type="SAM" id="Phobius"/>
    </source>
</evidence>
<dbReference type="KEGG" id="aman:B6F84_03435"/>
<dbReference type="OrthoDB" id="42055at2157"/>
<evidence type="ECO:0000313" key="2">
    <source>
        <dbReference type="EMBL" id="ARM75178.1"/>
    </source>
</evidence>
<feature type="transmembrane region" description="Helical" evidence="1">
    <location>
        <begin position="160"/>
        <end position="179"/>
    </location>
</feature>
<sequence length="539" mass="61764">MKRLFVVFLVFDVSFYLVVFRSLFYVNAFSLLDTEPSMRYFRDYLFSLNSPSTFLYNFMNSISWNSPELVFTVLPFILGTFLFYLFAKNQGVVEWKAWLFSFIYMLNPGTVLIFDTGDAPSILMMYSIFPLVMLLGLRLIRSMSFYNALLLAGSIILANFFFYQAFLLVWPFLLVLLLLSENRIKLFALLLLADVLAFMSDVNFDIMIYETVVPSLALSHVEAIPFFTKEIYYVSFYLGLYALLLLFSKVKKEAKAFVSMALIMLLVWPLIFYHLPDIPLLNAVFLAFTTFEPKFVLLINGLLVMSFVFIKRWYFVFVVLTIILMSIADISFISVGVEEQASAYAVLTFNAKDHQVGSGFFELEKFFYDHPGFYYVGIPSYYFTSGNTTLSYELSDLIPNPLPISNYSVYNLSMEGVKYVVSLSPFTLNGLVEVYHGGGFYVYENEEFKSIAFSLSGKPLNVSIKPNEVIVSGNASEAVVLVPYNHFWNAKDYHGYLEILMHNGVGKAVYEGYYINEGLLVVDFITIFSVLGLILRLRK</sequence>
<gene>
    <name evidence="2" type="ORF">B6F84_03435</name>
</gene>
<evidence type="ECO:0008006" key="4">
    <source>
        <dbReference type="Google" id="ProtNLM"/>
    </source>
</evidence>
<keyword evidence="1" id="KW-1133">Transmembrane helix</keyword>
<keyword evidence="1" id="KW-0472">Membrane</keyword>
<feature type="transmembrane region" description="Helical" evidence="1">
    <location>
        <begin position="518"/>
        <end position="537"/>
    </location>
</feature>
<feature type="transmembrane region" description="Helical" evidence="1">
    <location>
        <begin position="281"/>
        <end position="303"/>
    </location>
</feature>
<dbReference type="RefSeq" id="WP_148690937.1">
    <property type="nucleotide sequence ID" value="NZ_CP020477.1"/>
</dbReference>
<protein>
    <recommendedName>
        <fullName evidence="4">Membrane protein 6-pyruvoyl-tetrahydropterin synthase-related domain-containing protein</fullName>
    </recommendedName>
</protein>
<feature type="transmembrane region" description="Helical" evidence="1">
    <location>
        <begin position="256"/>
        <end position="275"/>
    </location>
</feature>
<feature type="transmembrane region" description="Helical" evidence="1">
    <location>
        <begin position="98"/>
        <end position="115"/>
    </location>
</feature>
<proteinExistence type="predicted"/>
<feature type="transmembrane region" description="Helical" evidence="1">
    <location>
        <begin position="186"/>
        <end position="209"/>
    </location>
</feature>
<reference evidence="2 3" key="1">
    <citation type="submission" date="2017-03" db="EMBL/GenBank/DDBJ databases">
        <title>Sulfur activation and transportation mechanism of thermophilic Archaea Acidianus manzaensis YN-25.</title>
        <authorList>
            <person name="Ma Y."/>
            <person name="Yang Y."/>
            <person name="Xia J."/>
        </authorList>
    </citation>
    <scope>NUCLEOTIDE SEQUENCE [LARGE SCALE GENOMIC DNA]</scope>
    <source>
        <strain evidence="2 3">YN-25</strain>
    </source>
</reference>
<dbReference type="STRING" id="282676.B6F84_03435"/>
<feature type="transmembrane region" description="Helical" evidence="1">
    <location>
        <begin position="5"/>
        <end position="24"/>
    </location>
</feature>
<feature type="transmembrane region" description="Helical" evidence="1">
    <location>
        <begin position="69"/>
        <end position="86"/>
    </location>
</feature>